<protein>
    <recommendedName>
        <fullName evidence="4">CMP/dCMP-type deaminase domain-containing protein</fullName>
    </recommendedName>
</protein>
<keyword evidence="6" id="KW-1185">Reference proteome</keyword>
<evidence type="ECO:0000313" key="6">
    <source>
        <dbReference type="Proteomes" id="UP000243723"/>
    </source>
</evidence>
<dbReference type="Gene3D" id="3.40.140.10">
    <property type="entry name" value="Cytidine Deaminase, domain 2"/>
    <property type="match status" value="1"/>
</dbReference>
<dbReference type="Proteomes" id="UP000243723">
    <property type="component" value="Unassembled WGS sequence"/>
</dbReference>
<reference evidence="5 6" key="1">
    <citation type="submission" date="2017-05" db="EMBL/GenBank/DDBJ databases">
        <title>Draft genome sequence of Elsinoe australis.</title>
        <authorList>
            <person name="Cheng Q."/>
        </authorList>
    </citation>
    <scope>NUCLEOTIDE SEQUENCE [LARGE SCALE GENOMIC DNA]</scope>
    <source>
        <strain evidence="5 6">NL1</strain>
    </source>
</reference>
<evidence type="ECO:0000259" key="4">
    <source>
        <dbReference type="Pfam" id="PF00383"/>
    </source>
</evidence>
<feature type="compositionally biased region" description="Basic residues" evidence="3">
    <location>
        <begin position="97"/>
        <end position="108"/>
    </location>
</feature>
<dbReference type="Pfam" id="PF00383">
    <property type="entry name" value="dCMP_cyt_deam_1"/>
    <property type="match status" value="1"/>
</dbReference>
<comment type="similarity">
    <text evidence="2">Belongs to the cytidine and deoxycytidylate deaminase family. ADAT3 subfamily.</text>
</comment>
<dbReference type="OrthoDB" id="3180714at2759"/>
<feature type="domain" description="CMP/dCMP-type deaminase" evidence="4">
    <location>
        <begin position="359"/>
        <end position="385"/>
    </location>
</feature>
<dbReference type="STRING" id="40998.A0A2P7ZTT3"/>
<comment type="caution">
    <text evidence="5">The sequence shown here is derived from an EMBL/GenBank/DDBJ whole genome shotgun (WGS) entry which is preliminary data.</text>
</comment>
<dbReference type="PANTHER" id="PTHR11079:SF156">
    <property type="entry name" value="INACTIVE TRNA-SPECIFIC ADENOSINE DEAMINASE-LIKE PROTEIN 3-RELATED"/>
    <property type="match status" value="1"/>
</dbReference>
<evidence type="ECO:0000256" key="3">
    <source>
        <dbReference type="SAM" id="MobiDB-lite"/>
    </source>
</evidence>
<organism evidence="5 6">
    <name type="scientific">Elsinoe australis</name>
    <dbReference type="NCBI Taxonomy" id="40998"/>
    <lineage>
        <taxon>Eukaryota</taxon>
        <taxon>Fungi</taxon>
        <taxon>Dikarya</taxon>
        <taxon>Ascomycota</taxon>
        <taxon>Pezizomycotina</taxon>
        <taxon>Dothideomycetes</taxon>
        <taxon>Dothideomycetidae</taxon>
        <taxon>Myriangiales</taxon>
        <taxon>Elsinoaceae</taxon>
        <taxon>Elsinoe</taxon>
    </lineage>
</organism>
<dbReference type="InterPro" id="IPR002125">
    <property type="entry name" value="CMP_dCMP_dom"/>
</dbReference>
<dbReference type="AlphaFoldDB" id="A0A2P7ZTT3"/>
<name>A0A2P7ZTT3_9PEZI</name>
<keyword evidence="1" id="KW-0819">tRNA processing</keyword>
<sequence>MSASRLTVLRTKAEARALSETLRVWIVELPIKAANDILILCKERIPDSDTVDLQHLRRFAKPNHLPAYLQPPGTRASSTDSRYSSASNGSNGSKSSSRSRSRMRRRRNSGASTLHLLVCPTSIISYKDLADLLLKQPCFAQEGFQLKLREITVPLLAPTSVEQAQQWTAQYWPTLYRKTNPFGPHPSLVVRSEEEIRGEAGKYVLLARQVAAETSAQNFGINAGCVIVERKADRTPDIIAVAGDARLSGVRTADNPMSTCGGNIACHAVMRAIGMVARKRVRVAAPKPRRAEPDISSSNDTLNPDIGINELLVKPVTHAKNTPESVVASLNDYPMTPLEQASFDVDNLTPNGYLCVELEIYLTHEPCLMCSMAIVHSRFARCVFGKRMPSSGGMSGDCGLGYGLFWRSELNWKLLCWEYQCRRSEEMATLEEGTQV</sequence>
<evidence type="ECO:0000256" key="2">
    <source>
        <dbReference type="ARBA" id="ARBA00038160"/>
    </source>
</evidence>
<dbReference type="GO" id="GO:0005634">
    <property type="term" value="C:nucleus"/>
    <property type="evidence" value="ECO:0007669"/>
    <property type="project" value="TreeGrafter"/>
</dbReference>
<dbReference type="GO" id="GO:0005737">
    <property type="term" value="C:cytoplasm"/>
    <property type="evidence" value="ECO:0007669"/>
    <property type="project" value="TreeGrafter"/>
</dbReference>
<accession>A0A2P7ZTT3</accession>
<proteinExistence type="inferred from homology"/>
<feature type="region of interest" description="Disordered" evidence="3">
    <location>
        <begin position="64"/>
        <end position="108"/>
    </location>
</feature>
<dbReference type="SUPFAM" id="SSF53927">
    <property type="entry name" value="Cytidine deaminase-like"/>
    <property type="match status" value="1"/>
</dbReference>
<dbReference type="InterPro" id="IPR016193">
    <property type="entry name" value="Cytidine_deaminase-like"/>
</dbReference>
<gene>
    <name evidence="5" type="ORF">B9Z65_2899</name>
</gene>
<evidence type="ECO:0000313" key="5">
    <source>
        <dbReference type="EMBL" id="PSK51632.1"/>
    </source>
</evidence>
<dbReference type="PANTHER" id="PTHR11079">
    <property type="entry name" value="CYTOSINE DEAMINASE FAMILY MEMBER"/>
    <property type="match status" value="1"/>
</dbReference>
<evidence type="ECO:0000256" key="1">
    <source>
        <dbReference type="ARBA" id="ARBA00022694"/>
    </source>
</evidence>
<feature type="compositionally biased region" description="Low complexity" evidence="3">
    <location>
        <begin position="74"/>
        <end position="96"/>
    </location>
</feature>
<dbReference type="EMBL" id="NHZQ01000121">
    <property type="protein sequence ID" value="PSK51632.1"/>
    <property type="molecule type" value="Genomic_DNA"/>
</dbReference>
<dbReference type="GO" id="GO:0008033">
    <property type="term" value="P:tRNA processing"/>
    <property type="evidence" value="ECO:0007669"/>
    <property type="project" value="UniProtKB-KW"/>
</dbReference>
<dbReference type="GO" id="GO:0052717">
    <property type="term" value="F:tRNA-specific adenosine-34 deaminase activity"/>
    <property type="evidence" value="ECO:0007669"/>
    <property type="project" value="TreeGrafter"/>
</dbReference>